<evidence type="ECO:0000313" key="2">
    <source>
        <dbReference type="Proteomes" id="UP001595724"/>
    </source>
</evidence>
<evidence type="ECO:0000313" key="1">
    <source>
        <dbReference type="EMBL" id="MFC3660644.1"/>
    </source>
</evidence>
<accession>A0ABV7UVE9</accession>
<organism evidence="1 2">
    <name type="scientific">Luteimonas notoginsengisoli</name>
    <dbReference type="NCBI Taxonomy" id="1578200"/>
    <lineage>
        <taxon>Bacteria</taxon>
        <taxon>Pseudomonadati</taxon>
        <taxon>Pseudomonadota</taxon>
        <taxon>Gammaproteobacteria</taxon>
        <taxon>Lysobacterales</taxon>
        <taxon>Lysobacteraceae</taxon>
        <taxon>Luteimonas</taxon>
    </lineage>
</organism>
<gene>
    <name evidence="1" type="ORF">ACFOM9_11250</name>
</gene>
<protein>
    <submittedName>
        <fullName evidence="1">Uncharacterized protein</fullName>
    </submittedName>
</protein>
<name>A0ABV7UVE9_9GAMM</name>
<reference evidence="2" key="1">
    <citation type="journal article" date="2019" name="Int. J. Syst. Evol. Microbiol.">
        <title>The Global Catalogue of Microorganisms (GCM) 10K type strain sequencing project: providing services to taxonomists for standard genome sequencing and annotation.</title>
        <authorList>
            <consortium name="The Broad Institute Genomics Platform"/>
            <consortium name="The Broad Institute Genome Sequencing Center for Infectious Disease"/>
            <person name="Wu L."/>
            <person name="Ma J."/>
        </authorList>
    </citation>
    <scope>NUCLEOTIDE SEQUENCE [LARGE SCALE GENOMIC DNA]</scope>
    <source>
        <strain evidence="2">KCTC 42211</strain>
    </source>
</reference>
<proteinExistence type="predicted"/>
<dbReference type="EMBL" id="JBHRYF010000008">
    <property type="protein sequence ID" value="MFC3660644.1"/>
    <property type="molecule type" value="Genomic_DNA"/>
</dbReference>
<dbReference type="RefSeq" id="WP_386710451.1">
    <property type="nucleotide sequence ID" value="NZ_JBHRYF010000008.1"/>
</dbReference>
<comment type="caution">
    <text evidence="1">The sequence shown here is derived from an EMBL/GenBank/DDBJ whole genome shotgun (WGS) entry which is preliminary data.</text>
</comment>
<keyword evidence="2" id="KW-1185">Reference proteome</keyword>
<sequence length="164" mass="18106">MPFRSSHWWLLFVLSLAATPGCRQSREAFAESPLEHPDLRLPVHDAARPARERPLFTRGDALSLPDDFPSDIYLPASYRIDSLMDRGALRVVSLRAPGRVSTLFEAARASMDGRGWKQTLAMRDASDGALLNYEKGDRAAVLSFSDDHDAGAVTMNVQLRSGAH</sequence>
<dbReference type="Proteomes" id="UP001595724">
    <property type="component" value="Unassembled WGS sequence"/>
</dbReference>